<dbReference type="GO" id="GO:0005739">
    <property type="term" value="C:mitochondrion"/>
    <property type="evidence" value="ECO:0007669"/>
    <property type="project" value="UniProtKB-SubCell"/>
</dbReference>
<keyword evidence="5" id="KW-0496">Mitochondrion</keyword>
<organism evidence="8 9">
    <name type="scientific">Fusarium proliferatum (strain ET1)</name>
    <name type="common">Orchid endophyte fungus</name>
    <dbReference type="NCBI Taxonomy" id="1227346"/>
    <lineage>
        <taxon>Eukaryota</taxon>
        <taxon>Fungi</taxon>
        <taxon>Dikarya</taxon>
        <taxon>Ascomycota</taxon>
        <taxon>Pezizomycotina</taxon>
        <taxon>Sordariomycetes</taxon>
        <taxon>Hypocreomycetidae</taxon>
        <taxon>Hypocreales</taxon>
        <taxon>Nectriaceae</taxon>
        <taxon>Fusarium</taxon>
        <taxon>Fusarium fujikuroi species complex</taxon>
    </lineage>
</organism>
<dbReference type="InterPro" id="IPR029058">
    <property type="entry name" value="AB_hydrolase_fold"/>
</dbReference>
<evidence type="ECO:0000256" key="3">
    <source>
        <dbReference type="ARBA" id="ARBA00004370"/>
    </source>
</evidence>
<dbReference type="VEuPathDB" id="FungiDB:FPRO_05676"/>
<dbReference type="GeneID" id="42050556"/>
<protein>
    <recommendedName>
        <fullName evidence="10">DUF676 domain-containing protein</fullName>
    </recommendedName>
</protein>
<proteinExistence type="predicted"/>
<dbReference type="RefSeq" id="XP_031079725.1">
    <property type="nucleotide sequence ID" value="XM_031229494.1"/>
</dbReference>
<dbReference type="Proteomes" id="UP000183971">
    <property type="component" value="Unassembled WGS sequence"/>
</dbReference>
<comment type="caution">
    <text evidence="8">The sequence shown here is derived from an EMBL/GenBank/DDBJ whole genome shotgun (WGS) entry which is preliminary data.</text>
</comment>
<reference evidence="9" key="1">
    <citation type="journal article" date="2016" name="Genome Biol. Evol.">
        <title>Comparative 'omics' of the Fusarium fujikuroi species complex highlights differences in genetic potential and metabolite synthesis.</title>
        <authorList>
            <person name="Niehaus E.-M."/>
            <person name="Muensterkoetter M."/>
            <person name="Proctor R.H."/>
            <person name="Brown D.W."/>
            <person name="Sharon A."/>
            <person name="Idan Y."/>
            <person name="Oren-Young L."/>
            <person name="Sieber C.M."/>
            <person name="Novak O."/>
            <person name="Pencik A."/>
            <person name="Tarkowska D."/>
            <person name="Hromadova K."/>
            <person name="Freeman S."/>
            <person name="Maymon M."/>
            <person name="Elazar M."/>
            <person name="Youssef S.A."/>
            <person name="El-Shabrawy E.S.M."/>
            <person name="Shalaby A.B.A."/>
            <person name="Houterman P."/>
            <person name="Brock N.L."/>
            <person name="Burkhardt I."/>
            <person name="Tsavkelova E.A."/>
            <person name="Dickschat J.S."/>
            <person name="Galuszka P."/>
            <person name="Gueldener U."/>
            <person name="Tudzynski B."/>
        </authorList>
    </citation>
    <scope>NUCLEOTIDE SEQUENCE [LARGE SCALE GENOMIC DNA]</scope>
    <source>
        <strain evidence="9">ET1</strain>
    </source>
</reference>
<feature type="compositionally biased region" description="Basic residues" evidence="7">
    <location>
        <begin position="613"/>
        <end position="622"/>
    </location>
</feature>
<dbReference type="SUPFAM" id="SSF53474">
    <property type="entry name" value="alpha/beta-Hydrolases"/>
    <property type="match status" value="1"/>
</dbReference>
<sequence length="622" mass="70064">MAENPTGLLQVAGPEDAVVDIVFVHGVTGGRESDWTSKNNTFWLETFLPQSIPNARILTWGYSKRYLSDEGWNTAVLDHTIEMCNGLIETRTHTPYRPIIFVGHNIGALMCANFQLVGGHYQRIFGSIADCVRGIIFLGTPCTAFTEKEARAWQRRLLSLSIELFHDYPSNDFYFPSKFILDGFWGLRQRINTFSFYEEDGIASLGKVTTKDMATPPDKSFEPLSIPGNHITMCQFDSSDEPGYIMIKWLLQKWIRELPKPTSGGPADPTEPSLLTKVPALDTPAELHILHELLGLSTKEDIPISEDDIDIFEDAIKTFEDNISISEDDISTSEGPKGRLNPLLSPEAIRWLVSKDLLSSIQQGRLTISTAPLLESFKISTTDSSSTEGSWSLSEDDKPFLRSVDIPIRLYSLETYEFLGYECKVAENLWDVFNSSLNPSFSLLEVSKAYLEDNPESHANFEYDCNNFMAKIGICDSLRNSVLDWHFENIRLTRSCEFWLRTSFEVRWQELQALNEDILKVMKRTASTGEKPVEPISSVPSREKPVESIPSVPSRELGTNTKKTQSSEHHDTVHGLVEQHTGKRGDQGPTTSTTSATTATEPKNEEVTLWRGGLKRKYRGRQ</sequence>
<evidence type="ECO:0000256" key="1">
    <source>
        <dbReference type="ARBA" id="ARBA00004173"/>
    </source>
</evidence>
<feature type="region of interest" description="Disordered" evidence="7">
    <location>
        <begin position="527"/>
        <end position="622"/>
    </location>
</feature>
<evidence type="ECO:0000256" key="2">
    <source>
        <dbReference type="ARBA" id="ARBA00004240"/>
    </source>
</evidence>
<evidence type="ECO:0000256" key="4">
    <source>
        <dbReference type="ARBA" id="ARBA00022824"/>
    </source>
</evidence>
<evidence type="ECO:0000256" key="7">
    <source>
        <dbReference type="SAM" id="MobiDB-lite"/>
    </source>
</evidence>
<dbReference type="Gene3D" id="3.40.50.1820">
    <property type="entry name" value="alpha/beta hydrolase"/>
    <property type="match status" value="1"/>
</dbReference>
<keyword evidence="6" id="KW-0472">Membrane</keyword>
<evidence type="ECO:0000256" key="5">
    <source>
        <dbReference type="ARBA" id="ARBA00023128"/>
    </source>
</evidence>
<gene>
    <name evidence="8" type="ORF">FPRO_05676</name>
</gene>
<dbReference type="GO" id="GO:0016020">
    <property type="term" value="C:membrane"/>
    <property type="evidence" value="ECO:0007669"/>
    <property type="project" value="UniProtKB-SubCell"/>
</dbReference>
<evidence type="ECO:0000313" key="8">
    <source>
        <dbReference type="EMBL" id="CZR39132.1"/>
    </source>
</evidence>
<evidence type="ECO:0008006" key="10">
    <source>
        <dbReference type="Google" id="ProtNLM"/>
    </source>
</evidence>
<accession>A0A1L7VFU9</accession>
<keyword evidence="9" id="KW-1185">Reference proteome</keyword>
<dbReference type="PANTHER" id="PTHR48182">
    <property type="entry name" value="PROTEIN SERAC1"/>
    <property type="match status" value="1"/>
</dbReference>
<keyword evidence="4" id="KW-0256">Endoplasmic reticulum</keyword>
<dbReference type="GO" id="GO:0005783">
    <property type="term" value="C:endoplasmic reticulum"/>
    <property type="evidence" value="ECO:0007669"/>
    <property type="project" value="UniProtKB-SubCell"/>
</dbReference>
<dbReference type="PANTHER" id="PTHR48182:SF2">
    <property type="entry name" value="PROTEIN SERAC1"/>
    <property type="match status" value="1"/>
</dbReference>
<evidence type="ECO:0000256" key="6">
    <source>
        <dbReference type="ARBA" id="ARBA00023136"/>
    </source>
</evidence>
<name>A0A1L7VFU9_FUSPR</name>
<dbReference type="EMBL" id="FJOF01000003">
    <property type="protein sequence ID" value="CZR39132.1"/>
    <property type="molecule type" value="Genomic_DNA"/>
</dbReference>
<dbReference type="AlphaFoldDB" id="A0A1L7VFU9"/>
<dbReference type="InterPro" id="IPR052374">
    <property type="entry name" value="SERAC1"/>
</dbReference>
<comment type="subcellular location">
    <subcellularLocation>
        <location evidence="2">Endoplasmic reticulum</location>
    </subcellularLocation>
    <subcellularLocation>
        <location evidence="3">Membrane</location>
    </subcellularLocation>
    <subcellularLocation>
        <location evidence="1">Mitochondrion</location>
    </subcellularLocation>
</comment>
<evidence type="ECO:0000313" key="9">
    <source>
        <dbReference type="Proteomes" id="UP000183971"/>
    </source>
</evidence>
<feature type="compositionally biased region" description="Low complexity" evidence="7">
    <location>
        <begin position="590"/>
        <end position="600"/>
    </location>
</feature>